<sequence>MSLRYLSLNEIREDFTTFVNAYDSSLEDVGSEGERRLTGVALGHIVEDSVKNFNLYLNFCIGFGVKKTAERAMRCPCSNPILNNSLSPKLDLKKATEAIEDTKCILQNKRSNSESVFRKLYYEVKEIAEQLDIKLRMPRIVYRQNQPANSREEYFRRSMYLPVLDNILTDLEERLSPEVMDLFNLRVVLSKRVVQNNGKLSDSILKVLENCDIYNP</sequence>
<dbReference type="EMBL" id="OU898276">
    <property type="protein sequence ID" value="CAG9827662.1"/>
    <property type="molecule type" value="Genomic_DNA"/>
</dbReference>
<accession>A0A9N9SM43</accession>
<evidence type="ECO:0000313" key="1">
    <source>
        <dbReference type="EMBL" id="CAG9827662.1"/>
    </source>
</evidence>
<dbReference type="PANTHER" id="PTHR46289">
    <property type="entry name" value="52 KDA REPRESSOR OF THE INHIBITOR OF THE PROTEIN KINASE-LIKE PROTEIN-RELATED"/>
    <property type="match status" value="1"/>
</dbReference>
<dbReference type="InterPro" id="IPR052958">
    <property type="entry name" value="IFN-induced_PKR_regulator"/>
</dbReference>
<dbReference type="PANTHER" id="PTHR46289:SF14">
    <property type="entry name" value="DUF4371 DOMAIN-CONTAINING PROTEIN"/>
    <property type="match status" value="1"/>
</dbReference>
<gene>
    <name evidence="1" type="ORF">DIABBA_LOCUS1645</name>
</gene>
<protein>
    <submittedName>
        <fullName evidence="1">Uncharacterized protein</fullName>
    </submittedName>
</protein>
<dbReference type="OrthoDB" id="6604085at2759"/>
<dbReference type="Proteomes" id="UP001153709">
    <property type="component" value="Chromosome 1"/>
</dbReference>
<proteinExistence type="predicted"/>
<keyword evidence="2" id="KW-1185">Reference proteome</keyword>
<reference evidence="1" key="1">
    <citation type="submission" date="2022-01" db="EMBL/GenBank/DDBJ databases">
        <authorList>
            <person name="King R."/>
        </authorList>
    </citation>
    <scope>NUCLEOTIDE SEQUENCE</scope>
</reference>
<dbReference type="AlphaFoldDB" id="A0A9N9SM43"/>
<organism evidence="1 2">
    <name type="scientific">Diabrotica balteata</name>
    <name type="common">Banded cucumber beetle</name>
    <dbReference type="NCBI Taxonomy" id="107213"/>
    <lineage>
        <taxon>Eukaryota</taxon>
        <taxon>Metazoa</taxon>
        <taxon>Ecdysozoa</taxon>
        <taxon>Arthropoda</taxon>
        <taxon>Hexapoda</taxon>
        <taxon>Insecta</taxon>
        <taxon>Pterygota</taxon>
        <taxon>Neoptera</taxon>
        <taxon>Endopterygota</taxon>
        <taxon>Coleoptera</taxon>
        <taxon>Polyphaga</taxon>
        <taxon>Cucujiformia</taxon>
        <taxon>Chrysomeloidea</taxon>
        <taxon>Chrysomelidae</taxon>
        <taxon>Galerucinae</taxon>
        <taxon>Diabroticina</taxon>
        <taxon>Diabroticites</taxon>
        <taxon>Diabrotica</taxon>
    </lineage>
</organism>
<name>A0A9N9SM43_DIABA</name>
<evidence type="ECO:0000313" key="2">
    <source>
        <dbReference type="Proteomes" id="UP001153709"/>
    </source>
</evidence>